<reference evidence="9" key="1">
    <citation type="submission" date="2019-04" db="EMBL/GenBank/DDBJ databases">
        <title>Evolution of Biomass-Degrading Anaerobic Consortia Revealed by Metagenomics.</title>
        <authorList>
            <person name="Peng X."/>
        </authorList>
    </citation>
    <scope>NUCLEOTIDE SEQUENCE</scope>
    <source>
        <strain evidence="9">SIG12</strain>
    </source>
</reference>
<organism evidence="9 10">
    <name type="scientific">Methanobrevibacter millerae</name>
    <dbReference type="NCBI Taxonomy" id="230361"/>
    <lineage>
        <taxon>Archaea</taxon>
        <taxon>Methanobacteriati</taxon>
        <taxon>Methanobacteriota</taxon>
        <taxon>Methanomada group</taxon>
        <taxon>Methanobacteria</taxon>
        <taxon>Methanobacteriales</taxon>
        <taxon>Methanobacteriaceae</taxon>
        <taxon>Methanobrevibacter</taxon>
    </lineage>
</organism>
<keyword evidence="5" id="KW-0808">Transferase</keyword>
<dbReference type="InterPro" id="IPR009024">
    <property type="entry name" value="Me_CoM_Rdtase_Fd-like_fold"/>
</dbReference>
<evidence type="ECO:0000313" key="10">
    <source>
        <dbReference type="Proteomes" id="UP000762703"/>
    </source>
</evidence>
<name>A0A8T3VAC9_9EURY</name>
<dbReference type="EC" id="2.8.4.1" evidence="4"/>
<sequence length="183" mass="19671">MAKFDDKIDLFDDRGNEIASDVPIEAISPLRNPAIKNIVKGVKRTVAVNLEGLEKSVKTASVGGDKSRILGRELDLDIVANAEAIAEKMKEIIQISEDDDTVVTPISGGKRLLVQVPTQRIDVAAEYSTAPLSSASALVQSVIDVCDVDIYDANFVKGAVLGRYPQSVDYKGSNIATMLDIPQ</sequence>
<evidence type="ECO:0000256" key="3">
    <source>
        <dbReference type="ARBA" id="ARBA00011155"/>
    </source>
</evidence>
<evidence type="ECO:0000256" key="1">
    <source>
        <dbReference type="ARBA" id="ARBA00001952"/>
    </source>
</evidence>
<feature type="non-terminal residue" evidence="9">
    <location>
        <position position="183"/>
    </location>
</feature>
<evidence type="ECO:0000256" key="2">
    <source>
        <dbReference type="ARBA" id="ARBA00005149"/>
    </source>
</evidence>
<evidence type="ECO:0000313" key="9">
    <source>
        <dbReference type="EMBL" id="MBE6504687.1"/>
    </source>
</evidence>
<dbReference type="Pfam" id="PF02783">
    <property type="entry name" value="MCR_beta_N"/>
    <property type="match status" value="1"/>
</dbReference>
<dbReference type="Gene3D" id="3.30.70.470">
    <property type="match status" value="1"/>
</dbReference>
<comment type="pathway">
    <text evidence="2">One-carbon metabolism; methyl-coenzyme M reduction; methane from methyl-coenzyme M: step 1/1.</text>
</comment>
<dbReference type="AlphaFoldDB" id="A0A8T3VAC9"/>
<keyword evidence="6" id="KW-0484">Methanogenesis</keyword>
<gene>
    <name evidence="9" type="ORF">E7Z73_02935</name>
</gene>
<dbReference type="GO" id="GO:0050524">
    <property type="term" value="F:coenzyme-B sulfoethylthiotransferase activity"/>
    <property type="evidence" value="ECO:0007669"/>
    <property type="project" value="UniProtKB-EC"/>
</dbReference>
<dbReference type="InterPro" id="IPR015823">
    <property type="entry name" value="Me_CoM_Rdtase_asu_N_sub2"/>
</dbReference>
<evidence type="ECO:0000256" key="6">
    <source>
        <dbReference type="ARBA" id="ARBA00022994"/>
    </source>
</evidence>
<accession>A0A8T3VAC9</accession>
<dbReference type="InterPro" id="IPR022680">
    <property type="entry name" value="Me_CoM_Rdtase_bsu_N"/>
</dbReference>
<dbReference type="EMBL" id="SUTE01000023">
    <property type="protein sequence ID" value="MBE6504687.1"/>
    <property type="molecule type" value="Genomic_DNA"/>
</dbReference>
<evidence type="ECO:0000256" key="7">
    <source>
        <dbReference type="ARBA" id="ARBA00047772"/>
    </source>
</evidence>
<evidence type="ECO:0000256" key="5">
    <source>
        <dbReference type="ARBA" id="ARBA00022679"/>
    </source>
</evidence>
<proteinExistence type="predicted"/>
<protein>
    <recommendedName>
        <fullName evidence="4">coenzyme-B sulfoethylthiotransferase</fullName>
        <ecNumber evidence="4">2.8.4.1</ecNumber>
    </recommendedName>
</protein>
<comment type="cofactor">
    <cofactor evidence="1">
        <name>coenzyme F430</name>
        <dbReference type="ChEBI" id="CHEBI:60540"/>
    </cofactor>
</comment>
<comment type="catalytic activity">
    <reaction evidence="7">
        <text>coenzyme B + methyl-coenzyme M = methane + coenzyme M-coenzyme B heterodisulfide</text>
        <dbReference type="Rhea" id="RHEA:12532"/>
        <dbReference type="ChEBI" id="CHEBI:16183"/>
        <dbReference type="ChEBI" id="CHEBI:58286"/>
        <dbReference type="ChEBI" id="CHEBI:58411"/>
        <dbReference type="ChEBI" id="CHEBI:58596"/>
        <dbReference type="EC" id="2.8.4.1"/>
    </reaction>
    <physiologicalReaction direction="left-to-right" evidence="7">
        <dbReference type="Rhea" id="RHEA:12533"/>
    </physiologicalReaction>
</comment>
<comment type="caution">
    <text evidence="9">The sequence shown here is derived from an EMBL/GenBank/DDBJ whole genome shotgun (WGS) entry which is preliminary data.</text>
</comment>
<dbReference type="Proteomes" id="UP000762703">
    <property type="component" value="Unassembled WGS sequence"/>
</dbReference>
<evidence type="ECO:0000259" key="8">
    <source>
        <dbReference type="Pfam" id="PF02783"/>
    </source>
</evidence>
<comment type="subunit">
    <text evidence="3">MCR is a hexamer of two alpha, two beta, and two gamma chains, forming a dimer of heterotrimers.</text>
</comment>
<dbReference type="GO" id="GO:0015948">
    <property type="term" value="P:methanogenesis"/>
    <property type="evidence" value="ECO:0007669"/>
    <property type="project" value="UniProtKB-KW"/>
</dbReference>
<evidence type="ECO:0000256" key="4">
    <source>
        <dbReference type="ARBA" id="ARBA00013271"/>
    </source>
</evidence>
<feature type="domain" description="Methyl-coenzyme M reductase beta subunit N-terminal" evidence="8">
    <location>
        <begin position="6"/>
        <end position="183"/>
    </location>
</feature>
<dbReference type="SUPFAM" id="SSF55088">
    <property type="entry name" value="Methyl-coenzyme M reductase subunits"/>
    <property type="match status" value="1"/>
</dbReference>